<name>A0A1J7J0F5_9PEZI</name>
<evidence type="ECO:0000313" key="2">
    <source>
        <dbReference type="Proteomes" id="UP000182658"/>
    </source>
</evidence>
<sequence>MQVGTDHKAGTACVMDTYRARTTTDDFNIPVWVRVRLDAVLIAKCLLANLSANQLDAAYNKTGQNSPRLFAQLLAIPGPPLLSLCSGYCGGKEDTRSASREVHDVLDICPPPPPDDLHPGHEYAGRAVSVSRLPNHHTHLGCADWTRHRHGGGTQVLYACPAAVR</sequence>
<dbReference type="EMBL" id="KV875107">
    <property type="protein sequence ID" value="OIW23352.1"/>
    <property type="molecule type" value="Genomic_DNA"/>
</dbReference>
<dbReference type="AlphaFoldDB" id="A0A1J7J0F5"/>
<keyword evidence="2" id="KW-1185">Reference proteome</keyword>
<evidence type="ECO:0000313" key="1">
    <source>
        <dbReference type="EMBL" id="OIW23352.1"/>
    </source>
</evidence>
<protein>
    <submittedName>
        <fullName evidence="1">Uncharacterized protein</fullName>
    </submittedName>
</protein>
<proteinExistence type="predicted"/>
<gene>
    <name evidence="1" type="ORF">CONLIGDRAFT_686795</name>
</gene>
<reference evidence="1 2" key="1">
    <citation type="submission" date="2016-10" db="EMBL/GenBank/DDBJ databases">
        <title>Draft genome sequence of Coniochaeta ligniaria NRRL30616, a lignocellulolytic fungus for bioabatement of inhibitors in plant biomass hydrolysates.</title>
        <authorList>
            <consortium name="DOE Joint Genome Institute"/>
            <person name="Jimenez D.J."/>
            <person name="Hector R.E."/>
            <person name="Riley R."/>
            <person name="Sun H."/>
            <person name="Grigoriev I.V."/>
            <person name="Van Elsas J.D."/>
            <person name="Nichols N.N."/>
        </authorList>
    </citation>
    <scope>NUCLEOTIDE SEQUENCE [LARGE SCALE GENOMIC DNA]</scope>
    <source>
        <strain evidence="1 2">NRRL 30616</strain>
    </source>
</reference>
<dbReference type="Proteomes" id="UP000182658">
    <property type="component" value="Unassembled WGS sequence"/>
</dbReference>
<dbReference type="InParanoid" id="A0A1J7J0F5"/>
<accession>A0A1J7J0F5</accession>
<organism evidence="1 2">
    <name type="scientific">Coniochaeta ligniaria NRRL 30616</name>
    <dbReference type="NCBI Taxonomy" id="1408157"/>
    <lineage>
        <taxon>Eukaryota</taxon>
        <taxon>Fungi</taxon>
        <taxon>Dikarya</taxon>
        <taxon>Ascomycota</taxon>
        <taxon>Pezizomycotina</taxon>
        <taxon>Sordariomycetes</taxon>
        <taxon>Sordariomycetidae</taxon>
        <taxon>Coniochaetales</taxon>
        <taxon>Coniochaetaceae</taxon>
        <taxon>Coniochaeta</taxon>
    </lineage>
</organism>